<keyword evidence="3" id="KW-1185">Reference proteome</keyword>
<evidence type="ECO:0000256" key="1">
    <source>
        <dbReference type="SAM" id="MobiDB-lite"/>
    </source>
</evidence>
<protein>
    <submittedName>
        <fullName evidence="2">Uncharacterized protein</fullName>
    </submittedName>
</protein>
<organism evidence="2 3">
    <name type="scientific">Saccharata proteae CBS 121410</name>
    <dbReference type="NCBI Taxonomy" id="1314787"/>
    <lineage>
        <taxon>Eukaryota</taxon>
        <taxon>Fungi</taxon>
        <taxon>Dikarya</taxon>
        <taxon>Ascomycota</taxon>
        <taxon>Pezizomycotina</taxon>
        <taxon>Dothideomycetes</taxon>
        <taxon>Dothideomycetes incertae sedis</taxon>
        <taxon>Botryosphaeriales</taxon>
        <taxon>Saccharataceae</taxon>
        <taxon>Saccharata</taxon>
    </lineage>
</organism>
<evidence type="ECO:0000313" key="2">
    <source>
        <dbReference type="EMBL" id="KAF2083267.1"/>
    </source>
</evidence>
<accession>A0A9P4LT05</accession>
<proteinExistence type="predicted"/>
<name>A0A9P4LT05_9PEZI</name>
<gene>
    <name evidence="2" type="ORF">K490DRAFT_60634</name>
</gene>
<feature type="region of interest" description="Disordered" evidence="1">
    <location>
        <begin position="1"/>
        <end position="30"/>
    </location>
</feature>
<evidence type="ECO:0000313" key="3">
    <source>
        <dbReference type="Proteomes" id="UP000799776"/>
    </source>
</evidence>
<sequence>MSQPGRRYEALGSHPSKDPAGSKPNYGQQSCNITASSRTQAAAALGAATSKRYHNIARRHGVSGLAEGSRYRGCRGITICDDESRHTVVEKTILLRQAWIPRSEETFWLLQVSCGNGDTKIDDTILDHFGDLFEYSLVDQPVEWWSGIPLLREGNYPRLQGATSRNPKPALSTSFTTNLELNTPGVICGNYLEMLLDDVAFRDIVIVTVEKLEWWAWKT</sequence>
<dbReference type="AlphaFoldDB" id="A0A9P4LT05"/>
<comment type="caution">
    <text evidence="2">The sequence shown here is derived from an EMBL/GenBank/DDBJ whole genome shotgun (WGS) entry which is preliminary data.</text>
</comment>
<reference evidence="2" key="1">
    <citation type="journal article" date="2020" name="Stud. Mycol.">
        <title>101 Dothideomycetes genomes: a test case for predicting lifestyles and emergence of pathogens.</title>
        <authorList>
            <person name="Haridas S."/>
            <person name="Albert R."/>
            <person name="Binder M."/>
            <person name="Bloem J."/>
            <person name="Labutti K."/>
            <person name="Salamov A."/>
            <person name="Andreopoulos B."/>
            <person name="Baker S."/>
            <person name="Barry K."/>
            <person name="Bills G."/>
            <person name="Bluhm B."/>
            <person name="Cannon C."/>
            <person name="Castanera R."/>
            <person name="Culley D."/>
            <person name="Daum C."/>
            <person name="Ezra D."/>
            <person name="Gonzalez J."/>
            <person name="Henrissat B."/>
            <person name="Kuo A."/>
            <person name="Liang C."/>
            <person name="Lipzen A."/>
            <person name="Lutzoni F."/>
            <person name="Magnuson J."/>
            <person name="Mondo S."/>
            <person name="Nolan M."/>
            <person name="Ohm R."/>
            <person name="Pangilinan J."/>
            <person name="Park H.-J."/>
            <person name="Ramirez L."/>
            <person name="Alfaro M."/>
            <person name="Sun H."/>
            <person name="Tritt A."/>
            <person name="Yoshinaga Y."/>
            <person name="Zwiers L.-H."/>
            <person name="Turgeon B."/>
            <person name="Goodwin S."/>
            <person name="Spatafora J."/>
            <person name="Crous P."/>
            <person name="Grigoriev I."/>
        </authorList>
    </citation>
    <scope>NUCLEOTIDE SEQUENCE</scope>
    <source>
        <strain evidence="2">CBS 121410</strain>
    </source>
</reference>
<dbReference type="EMBL" id="ML978813">
    <property type="protein sequence ID" value="KAF2083267.1"/>
    <property type="molecule type" value="Genomic_DNA"/>
</dbReference>
<dbReference type="Proteomes" id="UP000799776">
    <property type="component" value="Unassembled WGS sequence"/>
</dbReference>